<organism evidence="1 2">
    <name type="scientific">Flavobacterium tagetis</name>
    <dbReference type="NCBI Taxonomy" id="2801336"/>
    <lineage>
        <taxon>Bacteria</taxon>
        <taxon>Pseudomonadati</taxon>
        <taxon>Bacteroidota</taxon>
        <taxon>Flavobacteriia</taxon>
        <taxon>Flavobacteriales</taxon>
        <taxon>Flavobacteriaceae</taxon>
        <taxon>Flavobacterium</taxon>
    </lineage>
</organism>
<evidence type="ECO:0000313" key="1">
    <source>
        <dbReference type="EMBL" id="MBL0738856.1"/>
    </source>
</evidence>
<dbReference type="InterPro" id="IPR043148">
    <property type="entry name" value="TagF_C"/>
</dbReference>
<dbReference type="Proteomes" id="UP000603728">
    <property type="component" value="Unassembled WGS sequence"/>
</dbReference>
<accession>A0ABS1KH91</accession>
<dbReference type="EMBL" id="JAERSF010000004">
    <property type="protein sequence ID" value="MBL0738856.1"/>
    <property type="molecule type" value="Genomic_DNA"/>
</dbReference>
<evidence type="ECO:0000313" key="2">
    <source>
        <dbReference type="Proteomes" id="UP000603728"/>
    </source>
</evidence>
<name>A0ABS1KH91_9FLAO</name>
<proteinExistence type="predicted"/>
<evidence type="ECO:0008006" key="3">
    <source>
        <dbReference type="Google" id="ProtNLM"/>
    </source>
</evidence>
<protein>
    <recommendedName>
        <fullName evidence="3">Capsule polysaccharide biosynthesis protein</fullName>
    </recommendedName>
</protein>
<dbReference type="Gene3D" id="3.40.50.12580">
    <property type="match status" value="1"/>
</dbReference>
<dbReference type="InterPro" id="IPR007833">
    <property type="entry name" value="Capsule_polysaccharide_synth"/>
</dbReference>
<dbReference type="SUPFAM" id="SSF53756">
    <property type="entry name" value="UDP-Glycosyltransferase/glycogen phosphorylase"/>
    <property type="match status" value="1"/>
</dbReference>
<sequence>MIPTVLFFARDYQSKLFPLLSSNLYHSVFAVISKKEKQIVIDNGGIEVICFEEEFDNLEYEGTLNSYLQYSYGCDRNYIGLSLFEREKILQKTIIFWKNILERYSPKLIINETVAIEFAEVLAIEAEKKGIKYLSWMSFPKNNTFYWQTSPFHNSLNGVINDVIPCQSNIDEAKEFINGVKQGAERPFYVRNTTSRYSLKKFIGYFKLILLELRMYFIMNKIKRRIIYGTSLKQNLCHIKRYFLSFFYSKSYSRIEDFTDSDLVFYPLHYEPEAVLFYMAYFFDNQIYVIENLLKCLNQNQILVVKEHPQQLGVLLEKRFRDIKKRYPNLIFIKGEEPTVKILNKCDIIITLGSTAGFEALALNKKVVVLGRVFYDSFEGVNVCKSFSELYDLLRGRAKFQISSNFDLFVAKMLKYVKDGNPFPHNELYKTSNINSIISAIEYEIANENK</sequence>
<dbReference type="RefSeq" id="WP_202005604.1">
    <property type="nucleotide sequence ID" value="NZ_JAERSF010000004.1"/>
</dbReference>
<dbReference type="Pfam" id="PF05159">
    <property type="entry name" value="Capsule_synth"/>
    <property type="match status" value="1"/>
</dbReference>
<keyword evidence="2" id="KW-1185">Reference proteome</keyword>
<gene>
    <name evidence="1" type="ORF">JI750_18315</name>
</gene>
<reference evidence="1 2" key="1">
    <citation type="submission" date="2021-01" db="EMBL/GenBank/DDBJ databases">
        <title>Genome seq and assembly of Flavobacterium sp. GN10.</title>
        <authorList>
            <person name="Chhetri G."/>
        </authorList>
    </citation>
    <scope>NUCLEOTIDE SEQUENCE [LARGE SCALE GENOMIC DNA]</scope>
    <source>
        <strain evidence="1 2">GN10</strain>
    </source>
</reference>
<comment type="caution">
    <text evidence="1">The sequence shown here is derived from an EMBL/GenBank/DDBJ whole genome shotgun (WGS) entry which is preliminary data.</text>
</comment>